<accession>A0A0L0G226</accession>
<dbReference type="AlphaFoldDB" id="A0A0L0G226"/>
<dbReference type="EMBL" id="KQ241883">
    <property type="protein sequence ID" value="KNC82881.1"/>
    <property type="molecule type" value="Genomic_DNA"/>
</dbReference>
<sequence>MLSCWSESPHDRPEYSNIVTLMNDMLKQALRFSSSSQVLSRRISSASRISGMSAISKRPSLSTSNTVATVPETNTSTTLPLTSTVAPITSTVPPITSGQMLQSQISYMNIGRLPQTNVNTSIFGLGSTIVDTRPTPVPRQQQQLVATDSRAQSLSPLNPRTRSISAALSHTQSRAGPESPVTRNIVSSDGNYLVASRGPNSSGVFMKRDGA</sequence>
<feature type="region of interest" description="Disordered" evidence="1">
    <location>
        <begin position="133"/>
        <end position="158"/>
    </location>
</feature>
<feature type="compositionally biased region" description="Polar residues" evidence="1">
    <location>
        <begin position="144"/>
        <end position="158"/>
    </location>
</feature>
<evidence type="ECO:0000256" key="1">
    <source>
        <dbReference type="SAM" id="MobiDB-lite"/>
    </source>
</evidence>
<dbReference type="RefSeq" id="XP_014156783.1">
    <property type="nucleotide sequence ID" value="XM_014301308.1"/>
</dbReference>
<dbReference type="Proteomes" id="UP000054560">
    <property type="component" value="Unassembled WGS sequence"/>
</dbReference>
<evidence type="ECO:0000313" key="2">
    <source>
        <dbReference type="EMBL" id="KNC82881.1"/>
    </source>
</evidence>
<keyword evidence="3" id="KW-1185">Reference proteome</keyword>
<protein>
    <submittedName>
        <fullName evidence="2">Uncharacterized protein</fullName>
    </submittedName>
</protein>
<name>A0A0L0G226_9EUKA</name>
<dbReference type="GeneID" id="25905350"/>
<organism evidence="2 3">
    <name type="scientific">Sphaeroforma arctica JP610</name>
    <dbReference type="NCBI Taxonomy" id="667725"/>
    <lineage>
        <taxon>Eukaryota</taxon>
        <taxon>Ichthyosporea</taxon>
        <taxon>Ichthyophonida</taxon>
        <taxon>Sphaeroforma</taxon>
    </lineage>
</organism>
<feature type="region of interest" description="Disordered" evidence="1">
    <location>
        <begin position="192"/>
        <end position="211"/>
    </location>
</feature>
<evidence type="ECO:0000313" key="3">
    <source>
        <dbReference type="Proteomes" id="UP000054560"/>
    </source>
</evidence>
<reference evidence="2 3" key="1">
    <citation type="submission" date="2011-02" db="EMBL/GenBank/DDBJ databases">
        <title>The Genome Sequence of Sphaeroforma arctica JP610.</title>
        <authorList>
            <consortium name="The Broad Institute Genome Sequencing Platform"/>
            <person name="Russ C."/>
            <person name="Cuomo C."/>
            <person name="Young S.K."/>
            <person name="Zeng Q."/>
            <person name="Gargeya S."/>
            <person name="Alvarado L."/>
            <person name="Berlin A."/>
            <person name="Chapman S.B."/>
            <person name="Chen Z."/>
            <person name="Freedman E."/>
            <person name="Gellesch M."/>
            <person name="Goldberg J."/>
            <person name="Griggs A."/>
            <person name="Gujja S."/>
            <person name="Heilman E."/>
            <person name="Heiman D."/>
            <person name="Howarth C."/>
            <person name="Mehta T."/>
            <person name="Neiman D."/>
            <person name="Pearson M."/>
            <person name="Roberts A."/>
            <person name="Saif S."/>
            <person name="Shea T."/>
            <person name="Shenoy N."/>
            <person name="Sisk P."/>
            <person name="Stolte C."/>
            <person name="Sykes S."/>
            <person name="White J."/>
            <person name="Yandava C."/>
            <person name="Burger G."/>
            <person name="Gray M.W."/>
            <person name="Holland P.W.H."/>
            <person name="King N."/>
            <person name="Lang F.B.F."/>
            <person name="Roger A.J."/>
            <person name="Ruiz-Trillo I."/>
            <person name="Haas B."/>
            <person name="Nusbaum C."/>
            <person name="Birren B."/>
        </authorList>
    </citation>
    <scope>NUCLEOTIDE SEQUENCE [LARGE SCALE GENOMIC DNA]</scope>
    <source>
        <strain evidence="2 3">JP610</strain>
    </source>
</reference>
<gene>
    <name evidence="2" type="ORF">SARC_04846</name>
</gene>
<proteinExistence type="predicted"/>